<evidence type="ECO:0000259" key="2">
    <source>
        <dbReference type="Pfam" id="PF25583"/>
    </source>
</evidence>
<dbReference type="PANTHER" id="PTHR34580">
    <property type="match status" value="1"/>
</dbReference>
<accession>A0A9D9I5D1</accession>
<dbReference type="Pfam" id="PF25583">
    <property type="entry name" value="WCX"/>
    <property type="match status" value="1"/>
</dbReference>
<proteinExistence type="predicted"/>
<reference evidence="3" key="2">
    <citation type="journal article" date="2021" name="PeerJ">
        <title>Extensive microbial diversity within the chicken gut microbiome revealed by metagenomics and culture.</title>
        <authorList>
            <person name="Gilroy R."/>
            <person name="Ravi A."/>
            <person name="Getino M."/>
            <person name="Pursley I."/>
            <person name="Horton D.L."/>
            <person name="Alikhan N.F."/>
            <person name="Baker D."/>
            <person name="Gharbi K."/>
            <person name="Hall N."/>
            <person name="Watson M."/>
            <person name="Adriaenssens E.M."/>
            <person name="Foster-Nyarko E."/>
            <person name="Jarju S."/>
            <person name="Secka A."/>
            <person name="Antonio M."/>
            <person name="Oren A."/>
            <person name="Chaudhuri R.R."/>
            <person name="La Ragione R."/>
            <person name="Hildebrand F."/>
            <person name="Pallen M.J."/>
        </authorList>
    </citation>
    <scope>NUCLEOTIDE SEQUENCE</scope>
    <source>
        <strain evidence="3">10037</strain>
    </source>
</reference>
<evidence type="ECO:0000313" key="4">
    <source>
        <dbReference type="Proteomes" id="UP000823597"/>
    </source>
</evidence>
<feature type="domain" description="WCX" evidence="2">
    <location>
        <begin position="219"/>
        <end position="292"/>
    </location>
</feature>
<dbReference type="PROSITE" id="PS52050">
    <property type="entry name" value="WYL"/>
    <property type="match status" value="1"/>
</dbReference>
<organism evidence="3 4">
    <name type="scientific">Candidatus Merdivivens pullistercoris</name>
    <dbReference type="NCBI Taxonomy" id="2840873"/>
    <lineage>
        <taxon>Bacteria</taxon>
        <taxon>Pseudomonadati</taxon>
        <taxon>Bacteroidota</taxon>
        <taxon>Bacteroidia</taxon>
        <taxon>Bacteroidales</taxon>
        <taxon>Muribaculaceae</taxon>
        <taxon>Muribaculaceae incertae sedis</taxon>
        <taxon>Candidatus Merdivivens</taxon>
    </lineage>
</organism>
<dbReference type="InterPro" id="IPR051534">
    <property type="entry name" value="CBASS_pafABC_assoc_protein"/>
</dbReference>
<dbReference type="Pfam" id="PF13280">
    <property type="entry name" value="WYL"/>
    <property type="match status" value="1"/>
</dbReference>
<comment type="caution">
    <text evidence="3">The sequence shown here is derived from an EMBL/GenBank/DDBJ whole genome shotgun (WGS) entry which is preliminary data.</text>
</comment>
<evidence type="ECO:0000313" key="3">
    <source>
        <dbReference type="EMBL" id="MBO8465341.1"/>
    </source>
</evidence>
<feature type="domain" description="WYL" evidence="1">
    <location>
        <begin position="120"/>
        <end position="186"/>
    </location>
</feature>
<dbReference type="PANTHER" id="PTHR34580:SF9">
    <property type="entry name" value="SLL5097 PROTEIN"/>
    <property type="match status" value="1"/>
</dbReference>
<gene>
    <name evidence="3" type="ORF">IAB93_05015</name>
</gene>
<dbReference type="AlphaFoldDB" id="A0A9D9I5D1"/>
<dbReference type="Proteomes" id="UP000823597">
    <property type="component" value="Unassembled WGS sequence"/>
</dbReference>
<protein>
    <submittedName>
        <fullName evidence="3">WYL domain-containing protein</fullName>
    </submittedName>
</protein>
<name>A0A9D9I5D1_9BACT</name>
<dbReference type="InterPro" id="IPR057727">
    <property type="entry name" value="WCX_dom"/>
</dbReference>
<sequence>MVKDLFRRYIWLVDTVYRAGRLTFEEINERWMRTEMSGGEDLPLKTFHNHRHAIADIFGIDIECTRKGGYYYYIENAEEIEKGGVRAWLLNTFAVNNLINESHHLKHRILFEEIPSGQKFLTPIIEAMKEGVCVELTYRNFWWESSFVVELEPYCVKVFRQRWYMLAHIPDSDSLRVYSLDRVKSLNLTENKFVLPKGFDAEAYFYNSFGIIVYGGSPAETIKLKVYDSKRKYFRTLPLHHSQKEVEICREYSIFEYFVSPTFDFQQEILSHGDEIEVLAPEHFRKEVAEIVSIMGGYYQDNQ</sequence>
<reference evidence="3" key="1">
    <citation type="submission" date="2020-10" db="EMBL/GenBank/DDBJ databases">
        <authorList>
            <person name="Gilroy R."/>
        </authorList>
    </citation>
    <scope>NUCLEOTIDE SEQUENCE</scope>
    <source>
        <strain evidence="3">10037</strain>
    </source>
</reference>
<dbReference type="EMBL" id="JADIME010000050">
    <property type="protein sequence ID" value="MBO8465341.1"/>
    <property type="molecule type" value="Genomic_DNA"/>
</dbReference>
<dbReference type="InterPro" id="IPR026881">
    <property type="entry name" value="WYL_dom"/>
</dbReference>
<evidence type="ECO:0000259" key="1">
    <source>
        <dbReference type="Pfam" id="PF13280"/>
    </source>
</evidence>